<dbReference type="InterPro" id="IPR015797">
    <property type="entry name" value="NUDIX_hydrolase-like_dom_sf"/>
</dbReference>
<dbReference type="Pfam" id="PF00293">
    <property type="entry name" value="NUDIX"/>
    <property type="match status" value="1"/>
</dbReference>
<dbReference type="AlphaFoldDB" id="A0A0F0KE84"/>
<organism evidence="4 5">
    <name type="scientific">Microbacterium oxydans</name>
    <dbReference type="NCBI Taxonomy" id="82380"/>
    <lineage>
        <taxon>Bacteria</taxon>
        <taxon>Bacillati</taxon>
        <taxon>Actinomycetota</taxon>
        <taxon>Actinomycetes</taxon>
        <taxon>Micrococcales</taxon>
        <taxon>Microbacteriaceae</taxon>
        <taxon>Microbacterium</taxon>
    </lineage>
</organism>
<dbReference type="PATRIC" id="fig|82380.10.peg.3307"/>
<protein>
    <submittedName>
        <fullName evidence="4">ADP-ribose pyrophosphatase</fullName>
        <ecNumber evidence="4">3.6.1.13</ecNumber>
    </submittedName>
</protein>
<dbReference type="GO" id="GO:0005829">
    <property type="term" value="C:cytosol"/>
    <property type="evidence" value="ECO:0007669"/>
    <property type="project" value="TreeGrafter"/>
</dbReference>
<dbReference type="PROSITE" id="PS51462">
    <property type="entry name" value="NUDIX"/>
    <property type="match status" value="1"/>
</dbReference>
<dbReference type="GO" id="GO:0019693">
    <property type="term" value="P:ribose phosphate metabolic process"/>
    <property type="evidence" value="ECO:0007669"/>
    <property type="project" value="TreeGrafter"/>
</dbReference>
<dbReference type="GO" id="GO:0006753">
    <property type="term" value="P:nucleoside phosphate metabolic process"/>
    <property type="evidence" value="ECO:0007669"/>
    <property type="project" value="TreeGrafter"/>
</dbReference>
<feature type="domain" description="Nudix hydrolase" evidence="3">
    <location>
        <begin position="36"/>
        <end position="172"/>
    </location>
</feature>
<evidence type="ECO:0000256" key="1">
    <source>
        <dbReference type="ARBA" id="ARBA00001946"/>
    </source>
</evidence>
<comment type="caution">
    <text evidence="4">The sequence shown here is derived from an EMBL/GenBank/DDBJ whole genome shotgun (WGS) entry which is preliminary data.</text>
</comment>
<accession>A0A0F0KE84</accession>
<sequence length="184" mass="19749">MTRGTETKYENAWIRVREDRITGPSGDEGIYGVVSMQHPAVFIVAMDEDDRVCLVTIDRYTVGMTIEVPAGGSDGEDLLAAAQRELREETGFEAADWTSLGGMQALNGIAEAPEHVFLARDLRPIGGPDSSRGDSADAQAEEGIHAVSWVPFGDVIRMIADGTITDGETIAALALAGIRLGRFR</sequence>
<evidence type="ECO:0000259" key="3">
    <source>
        <dbReference type="PROSITE" id="PS51462"/>
    </source>
</evidence>
<reference evidence="4 5" key="1">
    <citation type="submission" date="2015-02" db="EMBL/GenBank/DDBJ databases">
        <title>Draft genome sequences of ten Microbacterium spp. with emphasis on heavy metal contaminated environments.</title>
        <authorList>
            <person name="Corretto E."/>
        </authorList>
    </citation>
    <scope>NUCLEOTIDE SEQUENCE [LARGE SCALE GENOMIC DNA]</scope>
    <source>
        <strain evidence="4 5">BEL163</strain>
    </source>
</reference>
<dbReference type="Proteomes" id="UP000033725">
    <property type="component" value="Unassembled WGS sequence"/>
</dbReference>
<name>A0A0F0KE84_9MICO</name>
<dbReference type="CDD" id="cd24161">
    <property type="entry name" value="NUDIX_ADPRase_Ndx2"/>
    <property type="match status" value="1"/>
</dbReference>
<evidence type="ECO:0000313" key="4">
    <source>
        <dbReference type="EMBL" id="KJL18465.1"/>
    </source>
</evidence>
<dbReference type="EMBL" id="JYIV01000030">
    <property type="protein sequence ID" value="KJL18465.1"/>
    <property type="molecule type" value="Genomic_DNA"/>
</dbReference>
<dbReference type="EC" id="3.6.1.13" evidence="4"/>
<dbReference type="GO" id="GO:0047631">
    <property type="term" value="F:ADP-ribose diphosphatase activity"/>
    <property type="evidence" value="ECO:0007669"/>
    <property type="project" value="UniProtKB-EC"/>
</dbReference>
<dbReference type="InterPro" id="IPR000086">
    <property type="entry name" value="NUDIX_hydrolase_dom"/>
</dbReference>
<evidence type="ECO:0000313" key="5">
    <source>
        <dbReference type="Proteomes" id="UP000033725"/>
    </source>
</evidence>
<comment type="cofactor">
    <cofactor evidence="1">
        <name>Mg(2+)</name>
        <dbReference type="ChEBI" id="CHEBI:18420"/>
    </cofactor>
</comment>
<evidence type="ECO:0000256" key="2">
    <source>
        <dbReference type="ARBA" id="ARBA00022801"/>
    </source>
</evidence>
<proteinExistence type="predicted"/>
<gene>
    <name evidence="4" type="primary">nudF</name>
    <name evidence="4" type="ORF">RN51_03298</name>
</gene>
<dbReference type="Gene3D" id="3.90.79.10">
    <property type="entry name" value="Nucleoside Triphosphate Pyrophosphohydrolase"/>
    <property type="match status" value="1"/>
</dbReference>
<dbReference type="PANTHER" id="PTHR11839">
    <property type="entry name" value="UDP/ADP-SUGAR PYROPHOSPHATASE"/>
    <property type="match status" value="1"/>
</dbReference>
<dbReference type="PANTHER" id="PTHR11839:SF18">
    <property type="entry name" value="NUDIX HYDROLASE DOMAIN-CONTAINING PROTEIN"/>
    <property type="match status" value="1"/>
</dbReference>
<keyword evidence="2 4" id="KW-0378">Hydrolase</keyword>
<dbReference type="SUPFAM" id="SSF55811">
    <property type="entry name" value="Nudix"/>
    <property type="match status" value="1"/>
</dbReference>